<evidence type="ECO:0000313" key="2">
    <source>
        <dbReference type="Proteomes" id="UP001286313"/>
    </source>
</evidence>
<dbReference type="Proteomes" id="UP001286313">
    <property type="component" value="Unassembled WGS sequence"/>
</dbReference>
<evidence type="ECO:0000313" key="1">
    <source>
        <dbReference type="EMBL" id="KAK3851386.1"/>
    </source>
</evidence>
<protein>
    <recommendedName>
        <fullName evidence="3">Kinesin motor domain-containing protein</fullName>
    </recommendedName>
</protein>
<sequence>MVWHDLMRLDTPKLLGNPVIASKHWLNTILVTSSSRCLYHTQGWTGSTQSSGNLHCTQDVPRSQEGKYNNSSNTTTLLVAIPVVRLLCHLKDQYFDLHCTVVKKAATLDSKDTVPPPAYKSNTVRASLKFDLQSADTFMPIQPNLAGTSLSAEDSGAATIQSTCRLVTEGRLSATTASTIAPSENSFQTQTGIKIGTMGGEEEKPNQQANDSIRVICRVRPLNKSEEAAGSKFVTSFPSSRGQEDQMVSVGIKDGKFCDSRFSCYWIVGLVELILQGTID</sequence>
<comment type="caution">
    <text evidence="1">The sequence shown here is derived from an EMBL/GenBank/DDBJ whole genome shotgun (WGS) entry which is preliminary data.</text>
</comment>
<name>A0AAE1BIJ5_PETCI</name>
<accession>A0AAE1BIJ5</accession>
<organism evidence="1 2">
    <name type="scientific">Petrolisthes cinctipes</name>
    <name type="common">Flat porcelain crab</name>
    <dbReference type="NCBI Taxonomy" id="88211"/>
    <lineage>
        <taxon>Eukaryota</taxon>
        <taxon>Metazoa</taxon>
        <taxon>Ecdysozoa</taxon>
        <taxon>Arthropoda</taxon>
        <taxon>Crustacea</taxon>
        <taxon>Multicrustacea</taxon>
        <taxon>Malacostraca</taxon>
        <taxon>Eumalacostraca</taxon>
        <taxon>Eucarida</taxon>
        <taxon>Decapoda</taxon>
        <taxon>Pleocyemata</taxon>
        <taxon>Anomura</taxon>
        <taxon>Galatheoidea</taxon>
        <taxon>Porcellanidae</taxon>
        <taxon>Petrolisthes</taxon>
    </lineage>
</organism>
<proteinExistence type="predicted"/>
<keyword evidence="2" id="KW-1185">Reference proteome</keyword>
<reference evidence="1" key="1">
    <citation type="submission" date="2023-10" db="EMBL/GenBank/DDBJ databases">
        <title>Genome assemblies of two species of porcelain crab, Petrolisthes cinctipes and Petrolisthes manimaculis (Anomura: Porcellanidae).</title>
        <authorList>
            <person name="Angst P."/>
        </authorList>
    </citation>
    <scope>NUCLEOTIDE SEQUENCE</scope>
    <source>
        <strain evidence="1">PB745_01</strain>
        <tissue evidence="1">Gill</tissue>
    </source>
</reference>
<evidence type="ECO:0008006" key="3">
    <source>
        <dbReference type="Google" id="ProtNLM"/>
    </source>
</evidence>
<gene>
    <name evidence="1" type="ORF">Pcinc_041961</name>
</gene>
<dbReference type="EMBL" id="JAWQEG010007919">
    <property type="protein sequence ID" value="KAK3851386.1"/>
    <property type="molecule type" value="Genomic_DNA"/>
</dbReference>
<dbReference type="AlphaFoldDB" id="A0AAE1BIJ5"/>